<dbReference type="RefSeq" id="WP_244706594.1">
    <property type="nucleotide sequence ID" value="NZ_BAAADN010000013.1"/>
</dbReference>
<evidence type="ECO:0000313" key="2">
    <source>
        <dbReference type="EMBL" id="UOO97178.1"/>
    </source>
</evidence>
<keyword evidence="2" id="KW-0614">Plasmid</keyword>
<evidence type="ECO:0000313" key="4">
    <source>
        <dbReference type="Proteomes" id="UP001500962"/>
    </source>
</evidence>
<reference evidence="1" key="3">
    <citation type="submission" date="2023-12" db="EMBL/GenBank/DDBJ databases">
        <authorList>
            <person name="Sun Q."/>
            <person name="Inoue M."/>
        </authorList>
    </citation>
    <scope>NUCLEOTIDE SEQUENCE</scope>
    <source>
        <strain evidence="1">JCM 12289</strain>
    </source>
</reference>
<dbReference type="KEGG" id="hdo:MUK72_18090"/>
<reference evidence="1" key="1">
    <citation type="journal article" date="2014" name="Int. J. Syst. Evol. Microbiol.">
        <title>Complete genome sequence of Corynebacterium casei LMG S-19264T (=DSM 44701T), isolated from a smear-ripened cheese.</title>
        <authorList>
            <consortium name="US DOE Joint Genome Institute (JGI-PGF)"/>
            <person name="Walter F."/>
            <person name="Albersmeier A."/>
            <person name="Kalinowski J."/>
            <person name="Ruckert C."/>
        </authorList>
    </citation>
    <scope>NUCLEOTIDE SEQUENCE</scope>
    <source>
        <strain evidence="1">JCM 12289</strain>
    </source>
</reference>
<accession>A0AAV3SE31</accession>
<dbReference type="EMBL" id="CP095008">
    <property type="protein sequence ID" value="UOO97178.1"/>
    <property type="molecule type" value="Genomic_DNA"/>
</dbReference>
<dbReference type="GeneID" id="71763800"/>
<keyword evidence="3" id="KW-1185">Reference proteome</keyword>
<dbReference type="Proteomes" id="UP001500962">
    <property type="component" value="Unassembled WGS sequence"/>
</dbReference>
<dbReference type="AlphaFoldDB" id="A0AAV3SE31"/>
<evidence type="ECO:0000313" key="3">
    <source>
        <dbReference type="Proteomes" id="UP000830542"/>
    </source>
</evidence>
<reference evidence="2" key="2">
    <citation type="submission" date="2022-04" db="EMBL/GenBank/DDBJ databases">
        <title>Sequencing and genomic assembly of Halococcus dombrowskii.</title>
        <authorList>
            <person name="Lim S.W."/>
            <person name="MacLea K.S."/>
        </authorList>
    </citation>
    <scope>NUCLEOTIDE SEQUENCE</scope>
    <source>
        <strain evidence="2">H4</strain>
        <plasmid evidence="2">unnamed3</plasmid>
    </source>
</reference>
<protein>
    <submittedName>
        <fullName evidence="1">Uncharacterized protein</fullName>
    </submittedName>
</protein>
<dbReference type="Proteomes" id="UP000830542">
    <property type="component" value="Plasmid unnamed3"/>
</dbReference>
<name>A0AAV3SE31_HALDO</name>
<geneLocation type="plasmid" evidence="2 3">
    <name>unnamed3</name>
</geneLocation>
<organism evidence="1 4">
    <name type="scientific">Halococcus dombrowskii</name>
    <dbReference type="NCBI Taxonomy" id="179637"/>
    <lineage>
        <taxon>Archaea</taxon>
        <taxon>Methanobacteriati</taxon>
        <taxon>Methanobacteriota</taxon>
        <taxon>Stenosarchaea group</taxon>
        <taxon>Halobacteria</taxon>
        <taxon>Halobacteriales</taxon>
        <taxon>Halococcaceae</taxon>
        <taxon>Halococcus</taxon>
    </lineage>
</organism>
<proteinExistence type="predicted"/>
<dbReference type="EMBL" id="BAAADN010000013">
    <property type="protein sequence ID" value="GAA0454028.1"/>
    <property type="molecule type" value="Genomic_DNA"/>
</dbReference>
<sequence>MAKKTIGRNAGDSGRVNVSGSELDQLDLAIGSAVDIDVAESKDIAQALIDSKDTDRFLIVTPTE</sequence>
<evidence type="ECO:0000313" key="1">
    <source>
        <dbReference type="EMBL" id="GAA0454028.1"/>
    </source>
</evidence>
<gene>
    <name evidence="1" type="ORF">GCM10008985_07220</name>
    <name evidence="2" type="ORF">MUK72_18090</name>
</gene>